<protein>
    <submittedName>
        <fullName evidence="1">Uncharacterized protein</fullName>
    </submittedName>
</protein>
<dbReference type="Proteomes" id="UP000050509">
    <property type="component" value="Unassembled WGS sequence"/>
</dbReference>
<keyword evidence="2" id="KW-1185">Reference proteome</keyword>
<feature type="non-terminal residue" evidence="1">
    <location>
        <position position="133"/>
    </location>
</feature>
<proteinExistence type="predicted"/>
<dbReference type="EMBL" id="LJCR01003543">
    <property type="protein sequence ID" value="KPV46579.1"/>
    <property type="molecule type" value="Genomic_DNA"/>
</dbReference>
<dbReference type="AlphaFoldDB" id="A0A0P9D2A1"/>
<comment type="caution">
    <text evidence="1">The sequence shown here is derived from an EMBL/GenBank/DDBJ whole genome shotgun (WGS) entry which is preliminary data.</text>
</comment>
<accession>A0A0P9D2A1</accession>
<name>A0A0P9D2A1_9CHLR</name>
<reference evidence="1 2" key="1">
    <citation type="submission" date="2015-09" db="EMBL/GenBank/DDBJ databases">
        <title>Draft genome sequence of Kouleothrix aurantiaca JCM 19913.</title>
        <authorList>
            <person name="Hemp J."/>
        </authorList>
    </citation>
    <scope>NUCLEOTIDE SEQUENCE [LARGE SCALE GENOMIC DNA]</scope>
    <source>
        <strain evidence="1 2">COM-B</strain>
    </source>
</reference>
<evidence type="ECO:0000313" key="1">
    <source>
        <dbReference type="EMBL" id="KPV46579.1"/>
    </source>
</evidence>
<evidence type="ECO:0000313" key="2">
    <source>
        <dbReference type="Proteomes" id="UP000050509"/>
    </source>
</evidence>
<sequence length="133" mass="13850">MSIGLLIVLIAASIGTATASPLLQGGKGAAIRLKGATFVPSSGQLPALAPGLTSAGPAAGQRGYYLVQFHGPVQQAWKDELAGQGIELLDYVPDYAFKVRMTPAQAQQTRALAKVAWVGVFQPAYKLDTNLKG</sequence>
<gene>
    <name evidence="1" type="ORF">SE17_43180</name>
</gene>
<organism evidence="1 2">
    <name type="scientific">Kouleothrix aurantiaca</name>
    <dbReference type="NCBI Taxonomy" id="186479"/>
    <lineage>
        <taxon>Bacteria</taxon>
        <taxon>Bacillati</taxon>
        <taxon>Chloroflexota</taxon>
        <taxon>Chloroflexia</taxon>
        <taxon>Chloroflexales</taxon>
        <taxon>Roseiflexineae</taxon>
        <taxon>Roseiflexaceae</taxon>
        <taxon>Kouleothrix</taxon>
    </lineage>
</organism>